<reference evidence="1" key="1">
    <citation type="submission" date="2020-05" db="EMBL/GenBank/DDBJ databases">
        <authorList>
            <person name="Chiriac C."/>
            <person name="Salcher M."/>
            <person name="Ghai R."/>
            <person name="Kavagutti S V."/>
        </authorList>
    </citation>
    <scope>NUCLEOTIDE SEQUENCE</scope>
</reference>
<evidence type="ECO:0000313" key="1">
    <source>
        <dbReference type="EMBL" id="CAB4241234.1"/>
    </source>
</evidence>
<gene>
    <name evidence="1" type="ORF">UFOVP67_11</name>
</gene>
<protein>
    <submittedName>
        <fullName evidence="1">Uncharacterized protein</fullName>
    </submittedName>
</protein>
<organism evidence="1">
    <name type="scientific">uncultured Caudovirales phage</name>
    <dbReference type="NCBI Taxonomy" id="2100421"/>
    <lineage>
        <taxon>Viruses</taxon>
        <taxon>Duplodnaviria</taxon>
        <taxon>Heunggongvirae</taxon>
        <taxon>Uroviricota</taxon>
        <taxon>Caudoviricetes</taxon>
        <taxon>Peduoviridae</taxon>
        <taxon>Maltschvirus</taxon>
        <taxon>Maltschvirus maltsch</taxon>
    </lineage>
</organism>
<name>A0A6J5TAJ3_9CAUD</name>
<proteinExistence type="predicted"/>
<dbReference type="EMBL" id="LR797823">
    <property type="protein sequence ID" value="CAB4241234.1"/>
    <property type="molecule type" value="Genomic_DNA"/>
</dbReference>
<sequence length="118" mass="12321">MGLQLSASSRVNPFKVTILSGETLSEEFQTHGGVVVGVVSPPDLNGAAQMTFYGVVGGYNRQLLKDDGTAVGIPTLVVNTIARVLPHDTCALTDISKIGVDSAVTSDTTFTVLVRDIS</sequence>
<accession>A0A6J5TAJ3</accession>